<feature type="transmembrane region" description="Helical" evidence="5">
    <location>
        <begin position="464"/>
        <end position="487"/>
    </location>
</feature>
<comment type="subcellular location">
    <subcellularLocation>
        <location evidence="1">Membrane</location>
        <topology evidence="1">Multi-pass membrane protein</topology>
    </subcellularLocation>
</comment>
<proteinExistence type="predicted"/>
<dbReference type="InterPro" id="IPR050367">
    <property type="entry name" value="APC_superfamily"/>
</dbReference>
<dbReference type="Proteomes" id="UP000460272">
    <property type="component" value="Unassembled WGS sequence"/>
</dbReference>
<evidence type="ECO:0000256" key="1">
    <source>
        <dbReference type="ARBA" id="ARBA00004141"/>
    </source>
</evidence>
<dbReference type="AlphaFoldDB" id="A0A6P2CD12"/>
<dbReference type="EMBL" id="RPFW01000001">
    <property type="protein sequence ID" value="TVZ07453.1"/>
    <property type="molecule type" value="Genomic_DNA"/>
</dbReference>
<evidence type="ECO:0000256" key="3">
    <source>
        <dbReference type="ARBA" id="ARBA00022989"/>
    </source>
</evidence>
<keyword evidence="3 5" id="KW-1133">Transmembrane helix</keyword>
<feature type="transmembrane region" description="Helical" evidence="5">
    <location>
        <begin position="211"/>
        <end position="229"/>
    </location>
</feature>
<evidence type="ECO:0000313" key="7">
    <source>
        <dbReference type="EMBL" id="TVZ07453.1"/>
    </source>
</evidence>
<organism evidence="7 8">
    <name type="scientific">Trebonia kvetii</name>
    <dbReference type="NCBI Taxonomy" id="2480626"/>
    <lineage>
        <taxon>Bacteria</taxon>
        <taxon>Bacillati</taxon>
        <taxon>Actinomycetota</taxon>
        <taxon>Actinomycetes</taxon>
        <taxon>Streptosporangiales</taxon>
        <taxon>Treboniaceae</taxon>
        <taxon>Trebonia</taxon>
    </lineage>
</organism>
<feature type="transmembrane region" description="Helical" evidence="5">
    <location>
        <begin position="53"/>
        <end position="72"/>
    </location>
</feature>
<evidence type="ECO:0000256" key="5">
    <source>
        <dbReference type="SAM" id="Phobius"/>
    </source>
</evidence>
<keyword evidence="8" id="KW-1185">Reference proteome</keyword>
<feature type="transmembrane region" description="Helical" evidence="5">
    <location>
        <begin position="169"/>
        <end position="191"/>
    </location>
</feature>
<dbReference type="PANTHER" id="PTHR42770:SF7">
    <property type="entry name" value="MEMBRANE PROTEIN"/>
    <property type="match status" value="1"/>
</dbReference>
<feature type="transmembrane region" description="Helical" evidence="5">
    <location>
        <begin position="355"/>
        <end position="376"/>
    </location>
</feature>
<evidence type="ECO:0000256" key="4">
    <source>
        <dbReference type="ARBA" id="ARBA00023136"/>
    </source>
</evidence>
<keyword evidence="4 5" id="KW-0472">Membrane</keyword>
<protein>
    <submittedName>
        <fullName evidence="7">APC family permease</fullName>
    </submittedName>
</protein>
<evidence type="ECO:0000259" key="6">
    <source>
        <dbReference type="Pfam" id="PF00324"/>
    </source>
</evidence>
<feature type="transmembrane region" description="Helical" evidence="5">
    <location>
        <begin position="137"/>
        <end position="157"/>
    </location>
</feature>
<accession>A0A6P2CD12</accession>
<dbReference type="PANTHER" id="PTHR42770">
    <property type="entry name" value="AMINO ACID TRANSPORTER-RELATED"/>
    <property type="match status" value="1"/>
</dbReference>
<feature type="transmembrane region" description="Helical" evidence="5">
    <location>
        <begin position="423"/>
        <end position="444"/>
    </location>
</feature>
<feature type="transmembrane region" description="Helical" evidence="5">
    <location>
        <begin position="250"/>
        <end position="272"/>
    </location>
</feature>
<keyword evidence="2 5" id="KW-0812">Transmembrane</keyword>
<reference evidence="7 8" key="1">
    <citation type="submission" date="2018-11" db="EMBL/GenBank/DDBJ databases">
        <title>Trebonia kvetii gen.nov., sp.nov., a novel acidophilic actinobacterium, and proposal of the new actinobacterial family Treboniaceae fam. nov.</title>
        <authorList>
            <person name="Rapoport D."/>
            <person name="Sagova-Mareckova M."/>
            <person name="Sedlacek I."/>
            <person name="Provaznik J."/>
            <person name="Kralova S."/>
            <person name="Pavlinic D."/>
            <person name="Benes V."/>
            <person name="Kopecky J."/>
        </authorList>
    </citation>
    <scope>NUCLEOTIDE SEQUENCE [LARGE SCALE GENOMIC DNA]</scope>
    <source>
        <strain evidence="7 8">15Tr583</strain>
    </source>
</reference>
<gene>
    <name evidence="7" type="ORF">EAS64_05065</name>
</gene>
<dbReference type="GO" id="GO:0055085">
    <property type="term" value="P:transmembrane transport"/>
    <property type="evidence" value="ECO:0007669"/>
    <property type="project" value="InterPro"/>
</dbReference>
<feature type="transmembrane region" description="Helical" evidence="5">
    <location>
        <begin position="388"/>
        <end position="411"/>
    </location>
</feature>
<evidence type="ECO:0000313" key="8">
    <source>
        <dbReference type="Proteomes" id="UP000460272"/>
    </source>
</evidence>
<dbReference type="InterPro" id="IPR004841">
    <property type="entry name" value="AA-permease/SLC12A_dom"/>
</dbReference>
<dbReference type="Gene3D" id="1.20.1740.10">
    <property type="entry name" value="Amino acid/polyamine transporter I"/>
    <property type="match status" value="1"/>
</dbReference>
<dbReference type="PIRSF" id="PIRSF006060">
    <property type="entry name" value="AA_transporter"/>
    <property type="match status" value="1"/>
</dbReference>
<sequence>MQPTEQSREKGLKTGALGLVSSVVIGVASTAPAYSLAATLFFVVAAVGLKSPLIAVLAFVPMLLCSIGFSELNKADPDCGTTFIWGTRAFSPAIGWAGGFATVAADILVMGSLAQVAGQYLFFLVQGPDSSIGANASGGWVLLVGLLWIAAMTYICYRGIEVSARFQRVLLTIEVVMLMAMSVTALVRVFFSSPPGSLHPSLGWFSPTHLPLSAFVSGIILMLFIYWGWDTALSVNEETADKSRIPGKAGIISTVLLLFTYAIVILAVQSFAGVGGKGVGLTNPDHQFDVLSVTGSAIFGNSGVGTVLSRLLILMVLSSAAASTQTTILPAARTTLSMAAYRALPQQFAKISPRYLTPTVSTVVVGVAAAALYIPLNYISGGNPIADAVSAIGLYIAFYYGLTAFSCAWYYRSTLTDSARNLWMRGVLPVLGGVIMYAAGIYSLQSDWVASNSYTTWTVPGLHWQIGGIFIIAALAALAGVASFVYMRVSAPAFFRRQTLSTTSAMRIPELEL</sequence>
<feature type="domain" description="Amino acid permease/ SLC12A" evidence="6">
    <location>
        <begin position="23"/>
        <end position="415"/>
    </location>
</feature>
<dbReference type="GO" id="GO:0016020">
    <property type="term" value="C:membrane"/>
    <property type="evidence" value="ECO:0007669"/>
    <property type="project" value="UniProtKB-SubCell"/>
</dbReference>
<feature type="transmembrane region" description="Helical" evidence="5">
    <location>
        <begin position="16"/>
        <end position="47"/>
    </location>
</feature>
<dbReference type="OrthoDB" id="138827at2"/>
<comment type="caution">
    <text evidence="7">The sequence shown here is derived from an EMBL/GenBank/DDBJ whole genome shotgun (WGS) entry which is preliminary data.</text>
</comment>
<evidence type="ECO:0000256" key="2">
    <source>
        <dbReference type="ARBA" id="ARBA00022692"/>
    </source>
</evidence>
<feature type="transmembrane region" description="Helical" evidence="5">
    <location>
        <begin position="93"/>
        <end position="117"/>
    </location>
</feature>
<name>A0A6P2CD12_9ACTN</name>
<dbReference type="Pfam" id="PF00324">
    <property type="entry name" value="AA_permease"/>
    <property type="match status" value="1"/>
</dbReference>